<dbReference type="CDD" id="cd06263">
    <property type="entry name" value="MAM"/>
    <property type="match status" value="1"/>
</dbReference>
<evidence type="ECO:0000256" key="2">
    <source>
        <dbReference type="ARBA" id="ARBA00006396"/>
    </source>
</evidence>
<dbReference type="SUPFAM" id="SSF52799">
    <property type="entry name" value="(Phosphotyrosine protein) phosphatases II"/>
    <property type="match status" value="2"/>
</dbReference>
<evidence type="ECO:0000256" key="14">
    <source>
        <dbReference type="ARBA" id="ARBA00023319"/>
    </source>
</evidence>
<dbReference type="InterPro" id="IPR003595">
    <property type="entry name" value="Tyr_Pase_cat"/>
</dbReference>
<dbReference type="Proteomes" id="UP000472264">
    <property type="component" value="Chromosome 6"/>
</dbReference>
<dbReference type="SMART" id="SM00409">
    <property type="entry name" value="IG"/>
    <property type="match status" value="1"/>
</dbReference>
<dbReference type="PROSITE" id="PS50853">
    <property type="entry name" value="FN3"/>
    <property type="match status" value="3"/>
</dbReference>
<keyword evidence="8" id="KW-0904">Protein phosphatase</keyword>
<dbReference type="InterPro" id="IPR013783">
    <property type="entry name" value="Ig-like_fold"/>
</dbReference>
<evidence type="ECO:0000256" key="7">
    <source>
        <dbReference type="ARBA" id="ARBA00022801"/>
    </source>
</evidence>
<evidence type="ECO:0000259" key="20">
    <source>
        <dbReference type="PROSITE" id="PS50835"/>
    </source>
</evidence>
<evidence type="ECO:0000256" key="10">
    <source>
        <dbReference type="ARBA" id="ARBA00023136"/>
    </source>
</evidence>
<evidence type="ECO:0000259" key="19">
    <source>
        <dbReference type="PROSITE" id="PS50060"/>
    </source>
</evidence>
<evidence type="ECO:0000256" key="16">
    <source>
        <dbReference type="SAM" id="MobiDB-lite"/>
    </source>
</evidence>
<dbReference type="InterPro" id="IPR013320">
    <property type="entry name" value="ConA-like_dom_sf"/>
</dbReference>
<dbReference type="SUPFAM" id="SSF48726">
    <property type="entry name" value="Immunoglobulin"/>
    <property type="match status" value="1"/>
</dbReference>
<dbReference type="Gene3D" id="3.90.190.10">
    <property type="entry name" value="Protein tyrosine phosphatase superfamily"/>
    <property type="match status" value="2"/>
</dbReference>
<feature type="domain" description="Ig-like" evidence="20">
    <location>
        <begin position="170"/>
        <end position="261"/>
    </location>
</feature>
<feature type="domain" description="Fibronectin type-III" evidence="21">
    <location>
        <begin position="473"/>
        <end position="574"/>
    </location>
</feature>
<dbReference type="InterPro" id="IPR000387">
    <property type="entry name" value="Tyr_Pase_dom"/>
</dbReference>
<dbReference type="SMART" id="SM00194">
    <property type="entry name" value="PTPc"/>
    <property type="match status" value="2"/>
</dbReference>
<dbReference type="Ensembl" id="ENSENLT00000022764.1">
    <property type="protein sequence ID" value="ENSENLP00000022009.1"/>
    <property type="gene ID" value="ENSENLG00000002188.1"/>
</dbReference>
<comment type="similarity">
    <text evidence="2">Belongs to the protein-tyrosine phosphatase family. Receptor class 2B subfamily.</text>
</comment>
<reference evidence="22" key="2">
    <citation type="submission" date="2025-08" db="UniProtKB">
        <authorList>
            <consortium name="Ensembl"/>
        </authorList>
    </citation>
    <scope>IDENTIFICATION</scope>
</reference>
<dbReference type="InterPro" id="IPR007110">
    <property type="entry name" value="Ig-like_dom"/>
</dbReference>
<dbReference type="InterPro" id="IPR003961">
    <property type="entry name" value="FN3_dom"/>
</dbReference>
<feature type="domain" description="Tyrosine specific protein phosphatases" evidence="18">
    <location>
        <begin position="988"/>
        <end position="1059"/>
    </location>
</feature>
<dbReference type="FunFam" id="3.90.190.10:FF:000213">
    <property type="entry name" value="Receptor tyrosine phosphatase type r2b, putative"/>
    <property type="match status" value="1"/>
</dbReference>
<dbReference type="PROSITE" id="PS50060">
    <property type="entry name" value="MAM_2"/>
    <property type="match status" value="1"/>
</dbReference>
<dbReference type="InterPro" id="IPR036116">
    <property type="entry name" value="FN3_sf"/>
</dbReference>
<evidence type="ECO:0000256" key="15">
    <source>
        <dbReference type="ARBA" id="ARBA00051722"/>
    </source>
</evidence>
<dbReference type="FunFam" id="2.60.40.10:FF:000048">
    <property type="entry name" value="receptor-type tyrosine-protein phosphatase U isoform X1"/>
    <property type="match status" value="1"/>
</dbReference>
<comment type="catalytic activity">
    <reaction evidence="15">
        <text>O-phospho-L-tyrosyl-[protein] + H2O = L-tyrosyl-[protein] + phosphate</text>
        <dbReference type="Rhea" id="RHEA:10684"/>
        <dbReference type="Rhea" id="RHEA-COMP:10136"/>
        <dbReference type="Rhea" id="RHEA-COMP:20101"/>
        <dbReference type="ChEBI" id="CHEBI:15377"/>
        <dbReference type="ChEBI" id="CHEBI:43474"/>
        <dbReference type="ChEBI" id="CHEBI:46858"/>
        <dbReference type="ChEBI" id="CHEBI:61978"/>
        <dbReference type="EC" id="3.1.3.48"/>
    </reaction>
</comment>
<dbReference type="SMART" id="SM00060">
    <property type="entry name" value="FN3"/>
    <property type="match status" value="3"/>
</dbReference>
<feature type="domain" description="Tyrosine-protein phosphatase" evidence="17">
    <location>
        <begin position="845"/>
        <end position="1068"/>
    </location>
</feature>
<keyword evidence="11" id="KW-1015">Disulfide bond</keyword>
<evidence type="ECO:0000256" key="12">
    <source>
        <dbReference type="ARBA" id="ARBA00023170"/>
    </source>
</evidence>
<dbReference type="InterPro" id="IPR000998">
    <property type="entry name" value="MAM_dom"/>
</dbReference>
<dbReference type="PRINTS" id="PR00700">
    <property type="entry name" value="PRTYPHPHTASE"/>
</dbReference>
<dbReference type="Pfam" id="PF00629">
    <property type="entry name" value="MAM"/>
    <property type="match status" value="1"/>
</dbReference>
<sequence length="1368" mass="154012">TLNNKHFSEQPFIIYICCSDEGINSCMTKVNNEIKISNVFTSCTNFLIRSYMLVNSSQHAVGHRAQLLLQSLSENDTHCVQFSYFLYSRDGHSPGALRAYVRVNGGPLGNPVWNTSGTHGKQWHQVELAVSTFWPNEYQVLIEATVSRERRGYIAIDDIMVLNYPCYKAPHFSRLGDEEVNAGQNATFQCVAAGRAAEADKFLLERHNGDILTAASVKHLSHRRFVVSFQLDSVQRADQDLYRCVTQSPRGSGVSNFAELVVKVPPSPIAPPQLLRAGSTYLIIQLNTNSILGDGPIIRKEIEYRASQSPWSEVHGVNMVTYKLWHLDPDTEYHISVLLTRPGEGGTGPPGPPLVSRTKCAEPMRALRGLTATDIQARQLSLQWENLAFNLTRCHTYSVSLCYRYTTAGGGGGHNTTVRECLAVEHNASRFMLRDLPPYHGIHVRLSLANPEGKKEGREVTFQTEEDIPGGIAPESLTFTPLDDMIFLKWEEPVEPNGLITQYEISYQSIESSDPSINVPGPRRTVSKLKNETYHMFSNLHPGTTYLISVRARTAKGFGQTALTEITTNISAPTFDYGDMPSPLSETESTITVLLRPAQGRGAPVSTYQVVVEEETVKKVKRELGLQECFPLPMSHGEAQARGTPHYYTAELPPSSLPEASPFTVGDNHTYNGYWNSPLDPRKSYLVYFQAMSNFRGVSDCQVPVDKQISQHELSTSLNMNKTPITYRQEKSHMGSMERSFTDQSTLQEDERMALSFMDAHTCGTRSKTNAPLQLCRLSGDARSSVNEASSLLGGSPRHQCGRKGSPYHTGQLHPAVRVADLLQHINQMKTAEGYGFKQEYEVKYDRHRVKLHPLLGDPNSDYINANYIDVGQASWSLSAIYLFPLGPKQETLYDFWRMVWQENCFSIVMITKLVEVGRVKCCKYWPDDSEMYGDIKITLLKTETLAEYTVRTFALERRGYSTKHEVRQFHFTSWPEHGVPYHATGLLAFIRRVKASTPPDAGPVVVHCSVGAGRTGCYIVLDVMLDMAECEGVVDIYNCVKTLCSRRINMIQTEEQYIFIHDAILEACLCGETAILVNEFAVTYKEMLRIDSQSNSSQLREEFQTLNSVTPHLDVEECSIALLPRNREKNRSMDVLPPDRALAFLVTTEGESNNYINAALADSFHRQAAFIVTPHPLPGTTADFWRLVFDYGCTAVVMLNQLNQSNSPCVQYWPEPGLQQYGPMEVEFLSMSADEDVITRLFRVKNVTRLQEGQLVVCQFQFLRWSAYRDVPDSKKAFLNLLAQVHKWQRECGEGRTAVHCLNGGGRSGTFCACNILLEMIQYQNMVDIFYAVKTLRNCKPNMVESLDQYRFCYDLVLEYLDCFEGR</sequence>
<feature type="domain" description="Tyrosine specific protein phosphatases" evidence="18">
    <location>
        <begin position="1277"/>
        <end position="1352"/>
    </location>
</feature>
<evidence type="ECO:0000256" key="1">
    <source>
        <dbReference type="ARBA" id="ARBA00004479"/>
    </source>
</evidence>
<keyword evidence="5" id="KW-0732">Signal</keyword>
<dbReference type="GO" id="GO:0016020">
    <property type="term" value="C:membrane"/>
    <property type="evidence" value="ECO:0007669"/>
    <property type="project" value="UniProtKB-SubCell"/>
</dbReference>
<keyword evidence="4" id="KW-0812">Transmembrane</keyword>
<evidence type="ECO:0000259" key="21">
    <source>
        <dbReference type="PROSITE" id="PS50853"/>
    </source>
</evidence>
<dbReference type="PROSITE" id="PS50835">
    <property type="entry name" value="IG_LIKE"/>
    <property type="match status" value="1"/>
</dbReference>
<keyword evidence="12" id="KW-0675">Receptor</keyword>
<evidence type="ECO:0000313" key="22">
    <source>
        <dbReference type="Ensembl" id="ENSENLP00000022009.1"/>
    </source>
</evidence>
<dbReference type="InterPro" id="IPR029021">
    <property type="entry name" value="Prot-tyrosine_phosphatase-like"/>
</dbReference>
<evidence type="ECO:0000256" key="6">
    <source>
        <dbReference type="ARBA" id="ARBA00022737"/>
    </source>
</evidence>
<dbReference type="PROSITE" id="PS00383">
    <property type="entry name" value="TYR_PHOSPHATASE_1"/>
    <property type="match status" value="2"/>
</dbReference>
<evidence type="ECO:0000259" key="18">
    <source>
        <dbReference type="PROSITE" id="PS50056"/>
    </source>
</evidence>
<keyword evidence="14" id="KW-0393">Immunoglobulin domain</keyword>
<evidence type="ECO:0000259" key="17">
    <source>
        <dbReference type="PROSITE" id="PS50055"/>
    </source>
</evidence>
<evidence type="ECO:0000256" key="11">
    <source>
        <dbReference type="ARBA" id="ARBA00023157"/>
    </source>
</evidence>
<keyword evidence="7" id="KW-0378">Hydrolase</keyword>
<reference evidence="22" key="3">
    <citation type="submission" date="2025-09" db="UniProtKB">
        <authorList>
            <consortium name="Ensembl"/>
        </authorList>
    </citation>
    <scope>IDENTIFICATION</scope>
</reference>
<keyword evidence="6" id="KW-0677">Repeat</keyword>
<evidence type="ECO:0000256" key="5">
    <source>
        <dbReference type="ARBA" id="ARBA00022729"/>
    </source>
</evidence>
<dbReference type="Gene3D" id="2.60.120.200">
    <property type="match status" value="1"/>
</dbReference>
<dbReference type="Pfam" id="PF00041">
    <property type="entry name" value="fn3"/>
    <property type="match status" value="1"/>
</dbReference>
<dbReference type="FunFam" id="2.60.40.10:FF:000019">
    <property type="entry name" value="receptor-type tyrosine-protein phosphatase kappa isoform X2"/>
    <property type="match status" value="1"/>
</dbReference>
<dbReference type="PROSITE" id="PS50055">
    <property type="entry name" value="TYR_PHOSPHATASE_PTP"/>
    <property type="match status" value="2"/>
</dbReference>
<keyword evidence="9" id="KW-1133">Transmembrane helix</keyword>
<dbReference type="PANTHER" id="PTHR19134:SF207">
    <property type="entry name" value="RECEPTOR-TYPE TYROSINE-PROTEIN PHOSPHATASE U"/>
    <property type="match status" value="1"/>
</dbReference>
<dbReference type="PRINTS" id="PR00020">
    <property type="entry name" value="MAMDOMAIN"/>
</dbReference>
<dbReference type="SMART" id="SM00404">
    <property type="entry name" value="PTPc_motif"/>
    <property type="match status" value="2"/>
</dbReference>
<organism evidence="22 23">
    <name type="scientific">Echeneis naucrates</name>
    <name type="common">Live sharksucker</name>
    <dbReference type="NCBI Taxonomy" id="173247"/>
    <lineage>
        <taxon>Eukaryota</taxon>
        <taxon>Metazoa</taxon>
        <taxon>Chordata</taxon>
        <taxon>Craniata</taxon>
        <taxon>Vertebrata</taxon>
        <taxon>Euteleostomi</taxon>
        <taxon>Actinopterygii</taxon>
        <taxon>Neopterygii</taxon>
        <taxon>Teleostei</taxon>
        <taxon>Neoteleostei</taxon>
        <taxon>Acanthomorphata</taxon>
        <taxon>Carangaria</taxon>
        <taxon>Carangiformes</taxon>
        <taxon>Echeneidae</taxon>
        <taxon>Echeneis</taxon>
    </lineage>
</organism>
<feature type="domain" description="Fibronectin type-III" evidence="21">
    <location>
        <begin position="366"/>
        <end position="467"/>
    </location>
</feature>
<feature type="region of interest" description="Disordered" evidence="16">
    <location>
        <begin position="787"/>
        <end position="807"/>
    </location>
</feature>
<dbReference type="Pfam" id="PF23144">
    <property type="entry name" value="Fn3_PTPRU"/>
    <property type="match status" value="1"/>
</dbReference>
<name>A0A665URY6_ECHNA</name>
<dbReference type="InterPro" id="IPR003599">
    <property type="entry name" value="Ig_sub"/>
</dbReference>
<evidence type="ECO:0000313" key="23">
    <source>
        <dbReference type="Proteomes" id="UP000472264"/>
    </source>
</evidence>
<evidence type="ECO:0000256" key="3">
    <source>
        <dbReference type="ARBA" id="ARBA00013064"/>
    </source>
</evidence>
<evidence type="ECO:0000256" key="9">
    <source>
        <dbReference type="ARBA" id="ARBA00022989"/>
    </source>
</evidence>
<dbReference type="SUPFAM" id="SSF49899">
    <property type="entry name" value="Concanavalin A-like lectins/glucanases"/>
    <property type="match status" value="1"/>
</dbReference>
<dbReference type="InterPro" id="IPR050348">
    <property type="entry name" value="Protein-Tyr_Phosphatase"/>
</dbReference>
<reference evidence="22" key="1">
    <citation type="submission" date="2021-04" db="EMBL/GenBank/DDBJ databases">
        <authorList>
            <consortium name="Wellcome Sanger Institute Data Sharing"/>
        </authorList>
    </citation>
    <scope>NUCLEOTIDE SEQUENCE [LARGE SCALE GENOMIC DNA]</scope>
</reference>
<dbReference type="GO" id="GO:0004725">
    <property type="term" value="F:protein tyrosine phosphatase activity"/>
    <property type="evidence" value="ECO:0007669"/>
    <property type="project" value="UniProtKB-EC"/>
</dbReference>
<dbReference type="InterPro" id="IPR000242">
    <property type="entry name" value="PTP_cat"/>
</dbReference>
<dbReference type="PANTHER" id="PTHR19134">
    <property type="entry name" value="RECEPTOR-TYPE TYROSINE-PROTEIN PHOSPHATASE"/>
    <property type="match status" value="1"/>
</dbReference>
<protein>
    <recommendedName>
        <fullName evidence="3">protein-tyrosine-phosphatase</fullName>
        <ecNumber evidence="3">3.1.3.48</ecNumber>
    </recommendedName>
</protein>
<dbReference type="EC" id="3.1.3.48" evidence="3"/>
<comment type="subcellular location">
    <subcellularLocation>
        <location evidence="1">Membrane</location>
        <topology evidence="1">Single-pass type I membrane protein</topology>
    </subcellularLocation>
</comment>
<dbReference type="FunFam" id="3.90.190.10:FF:000019">
    <property type="entry name" value="receptor-type tyrosine-protein phosphatase U isoform X1"/>
    <property type="match status" value="1"/>
</dbReference>
<evidence type="ECO:0000256" key="8">
    <source>
        <dbReference type="ARBA" id="ARBA00022912"/>
    </source>
</evidence>
<gene>
    <name evidence="22" type="primary">ptprub</name>
</gene>
<proteinExistence type="inferred from homology"/>
<keyword evidence="23" id="KW-1185">Reference proteome</keyword>
<accession>A0A665URY6</accession>
<dbReference type="CDD" id="cd00063">
    <property type="entry name" value="FN3"/>
    <property type="match status" value="2"/>
</dbReference>
<keyword evidence="13" id="KW-0325">Glycoprotein</keyword>
<dbReference type="InterPro" id="IPR036179">
    <property type="entry name" value="Ig-like_dom_sf"/>
</dbReference>
<dbReference type="SMART" id="SM00137">
    <property type="entry name" value="MAM"/>
    <property type="match status" value="1"/>
</dbReference>
<feature type="domain" description="Fibronectin type-III" evidence="21">
    <location>
        <begin position="268"/>
        <end position="363"/>
    </location>
</feature>
<feature type="domain" description="MAM" evidence="19">
    <location>
        <begin position="51"/>
        <end position="168"/>
    </location>
</feature>
<dbReference type="PROSITE" id="PS50056">
    <property type="entry name" value="TYR_PHOSPHATASE_2"/>
    <property type="match status" value="2"/>
</dbReference>
<dbReference type="SUPFAM" id="SSF49265">
    <property type="entry name" value="Fibronectin type III"/>
    <property type="match status" value="2"/>
</dbReference>
<evidence type="ECO:0000256" key="4">
    <source>
        <dbReference type="ARBA" id="ARBA00022692"/>
    </source>
</evidence>
<dbReference type="InterPro" id="IPR057598">
    <property type="entry name" value="Fn3_PTPRU"/>
</dbReference>
<dbReference type="FunFam" id="2.60.40.10:FF:000009">
    <property type="entry name" value="receptor-type tyrosine-protein phosphatase U isoform X1"/>
    <property type="match status" value="1"/>
</dbReference>
<evidence type="ECO:0000256" key="13">
    <source>
        <dbReference type="ARBA" id="ARBA00023180"/>
    </source>
</evidence>
<dbReference type="FunFam" id="2.60.40.10:FF:000025">
    <property type="entry name" value="receptor-type tyrosine-protein phosphatase U isoform X2"/>
    <property type="match status" value="1"/>
</dbReference>
<dbReference type="Pfam" id="PF00102">
    <property type="entry name" value="Y_phosphatase"/>
    <property type="match status" value="2"/>
</dbReference>
<feature type="domain" description="Tyrosine-protein phosphatase" evidence="17">
    <location>
        <begin position="1100"/>
        <end position="1361"/>
    </location>
</feature>
<dbReference type="InterPro" id="IPR016130">
    <property type="entry name" value="Tyr_Pase_AS"/>
</dbReference>
<dbReference type="Gene3D" id="2.60.40.10">
    <property type="entry name" value="Immunoglobulins"/>
    <property type="match status" value="4"/>
</dbReference>
<keyword evidence="10" id="KW-0472">Membrane</keyword>